<keyword evidence="1" id="KW-1133">Transmembrane helix</keyword>
<evidence type="ECO:0000259" key="2">
    <source>
        <dbReference type="SMART" id="SM00014"/>
    </source>
</evidence>
<protein>
    <submittedName>
        <fullName evidence="3">Phosphatase PAP2 family protein</fullName>
    </submittedName>
</protein>
<feature type="transmembrane region" description="Helical" evidence="1">
    <location>
        <begin position="12"/>
        <end position="36"/>
    </location>
</feature>
<keyword evidence="1" id="KW-0472">Membrane</keyword>
<keyword evidence="4" id="KW-1185">Reference proteome</keyword>
<dbReference type="PANTHER" id="PTHR14969:SF13">
    <property type="entry name" value="AT30094P"/>
    <property type="match status" value="1"/>
</dbReference>
<dbReference type="InterPro" id="IPR000326">
    <property type="entry name" value="PAP2/HPO"/>
</dbReference>
<dbReference type="Gene3D" id="1.20.144.10">
    <property type="entry name" value="Phosphatidic acid phosphatase type 2/haloperoxidase"/>
    <property type="match status" value="1"/>
</dbReference>
<feature type="transmembrane region" description="Helical" evidence="1">
    <location>
        <begin position="115"/>
        <end position="134"/>
    </location>
</feature>
<dbReference type="AlphaFoldDB" id="A0A3N6PJZ7"/>
<name>A0A3N6PJZ7_NATCH</name>
<accession>A0A3N6PJZ7</accession>
<feature type="transmembrane region" description="Helical" evidence="1">
    <location>
        <begin position="162"/>
        <end position="181"/>
    </location>
</feature>
<feature type="transmembrane region" description="Helical" evidence="1">
    <location>
        <begin position="217"/>
        <end position="236"/>
    </location>
</feature>
<evidence type="ECO:0000313" key="4">
    <source>
        <dbReference type="Proteomes" id="UP000281431"/>
    </source>
</evidence>
<dbReference type="SMART" id="SM00014">
    <property type="entry name" value="acidPPc"/>
    <property type="match status" value="1"/>
</dbReference>
<dbReference type="PANTHER" id="PTHR14969">
    <property type="entry name" value="SPHINGOSINE-1-PHOSPHATE PHOSPHOHYDROLASE"/>
    <property type="match status" value="1"/>
</dbReference>
<feature type="transmembrane region" description="Helical" evidence="1">
    <location>
        <begin position="187"/>
        <end position="205"/>
    </location>
</feature>
<dbReference type="EMBL" id="REFZ01000004">
    <property type="protein sequence ID" value="RQH01490.1"/>
    <property type="molecule type" value="Genomic_DNA"/>
</dbReference>
<feature type="transmembrane region" description="Helical" evidence="1">
    <location>
        <begin position="256"/>
        <end position="276"/>
    </location>
</feature>
<comment type="caution">
    <text evidence="3">The sequence shown here is derived from an EMBL/GenBank/DDBJ whole genome shotgun (WGS) entry which is preliminary data.</text>
</comment>
<feature type="transmembrane region" description="Helical" evidence="1">
    <location>
        <begin position="48"/>
        <end position="68"/>
    </location>
</feature>
<dbReference type="SUPFAM" id="SSF48317">
    <property type="entry name" value="Acid phosphatase/Vanadium-dependent haloperoxidase"/>
    <property type="match status" value="1"/>
</dbReference>
<evidence type="ECO:0000313" key="3">
    <source>
        <dbReference type="EMBL" id="RQH01490.1"/>
    </source>
</evidence>
<feature type="domain" description="Phosphatidic acid phosphatase type 2/haloperoxidase" evidence="2">
    <location>
        <begin position="48"/>
        <end position="156"/>
    </location>
</feature>
<gene>
    <name evidence="3" type="ORF">EA472_07655</name>
</gene>
<dbReference type="Proteomes" id="UP000281431">
    <property type="component" value="Unassembled WGS sequence"/>
</dbReference>
<dbReference type="Pfam" id="PF01569">
    <property type="entry name" value="PAP2"/>
    <property type="match status" value="1"/>
</dbReference>
<proteinExistence type="predicted"/>
<reference evidence="3 4" key="1">
    <citation type="submission" date="2018-10" db="EMBL/GenBank/DDBJ databases">
        <title>Natrarchaeobius chitinivorans gen. nov., sp. nov., and Natrarchaeobius haloalkaliphilus sp. nov., alkaliphilic, chitin-utilizing haloarchaea from hypersaline alkaline lakes.</title>
        <authorList>
            <person name="Sorokin D.Y."/>
            <person name="Elcheninov A.G."/>
            <person name="Kostrikina N.A."/>
            <person name="Bale N.J."/>
            <person name="Sinninghe Damste J.S."/>
            <person name="Khijniak T.V."/>
            <person name="Kublanov I.V."/>
            <person name="Toshchakov S.V."/>
        </authorList>
    </citation>
    <scope>NUCLEOTIDE SEQUENCE [LARGE SCALE GENOMIC DNA]</scope>
    <source>
        <strain evidence="3 4">AArcht7</strain>
    </source>
</reference>
<sequence length="305" mass="31905">MNEFVRELVGPLAPAFALLTHLGDGALLLVLGVLVYWFGALESQRDRVFVIAVGVAALALSAGVKGVVQLPRPELAFAPAGYPGYSFPSAHAMGSAAFYGALAVTMEWGTRRRRYLLAGSVIAIVALSRVVMGVHYLGDVLVGIVLGLALVGIGVWTREEGLFEPGPMFALAAAAALLAALLGSRVFLALTIGASIGGLIGWYYVDGRSVTQSGAAVLVLGAIAVTGIAVLRYATIWLGLERPDGTSSLVVPLVEVVGYAVLTATVLALPRLALAVEDRPIVRRLQSRLPFSDRTIDVDGVSRSD</sequence>
<feature type="transmembrane region" description="Helical" evidence="1">
    <location>
        <begin position="88"/>
        <end position="108"/>
    </location>
</feature>
<evidence type="ECO:0000256" key="1">
    <source>
        <dbReference type="SAM" id="Phobius"/>
    </source>
</evidence>
<keyword evidence="1" id="KW-0812">Transmembrane</keyword>
<organism evidence="3 4">
    <name type="scientific">Natrarchaeobius chitinivorans</name>
    <dbReference type="NCBI Taxonomy" id="1679083"/>
    <lineage>
        <taxon>Archaea</taxon>
        <taxon>Methanobacteriati</taxon>
        <taxon>Methanobacteriota</taxon>
        <taxon>Stenosarchaea group</taxon>
        <taxon>Halobacteria</taxon>
        <taxon>Halobacteriales</taxon>
        <taxon>Natrialbaceae</taxon>
        <taxon>Natrarchaeobius</taxon>
    </lineage>
</organism>
<dbReference type="InterPro" id="IPR036938">
    <property type="entry name" value="PAP2/HPO_sf"/>
</dbReference>
<feature type="transmembrane region" description="Helical" evidence="1">
    <location>
        <begin position="140"/>
        <end position="157"/>
    </location>
</feature>